<evidence type="ECO:0000313" key="7">
    <source>
        <dbReference type="Proteomes" id="UP001180020"/>
    </source>
</evidence>
<accession>A0AAV9F4T3</accession>
<dbReference type="SUPFAM" id="SSF47473">
    <property type="entry name" value="EF-hand"/>
    <property type="match status" value="1"/>
</dbReference>
<dbReference type="GO" id="GO:0005509">
    <property type="term" value="F:calcium ion binding"/>
    <property type="evidence" value="ECO:0007669"/>
    <property type="project" value="InterPro"/>
</dbReference>
<evidence type="ECO:0000256" key="2">
    <source>
        <dbReference type="ARBA" id="ARBA00022737"/>
    </source>
</evidence>
<organism evidence="6 7">
    <name type="scientific">Acorus calamus</name>
    <name type="common">Sweet flag</name>
    <dbReference type="NCBI Taxonomy" id="4465"/>
    <lineage>
        <taxon>Eukaryota</taxon>
        <taxon>Viridiplantae</taxon>
        <taxon>Streptophyta</taxon>
        <taxon>Embryophyta</taxon>
        <taxon>Tracheophyta</taxon>
        <taxon>Spermatophyta</taxon>
        <taxon>Magnoliopsida</taxon>
        <taxon>Liliopsida</taxon>
        <taxon>Acoraceae</taxon>
        <taxon>Acorus</taxon>
    </lineage>
</organism>
<keyword evidence="2" id="KW-0677">Repeat</keyword>
<feature type="region of interest" description="Disordered" evidence="4">
    <location>
        <begin position="1"/>
        <end position="49"/>
    </location>
</feature>
<evidence type="ECO:0000256" key="3">
    <source>
        <dbReference type="ARBA" id="ARBA00022837"/>
    </source>
</evidence>
<comment type="caution">
    <text evidence="6">The sequence shown here is derived from an EMBL/GenBank/DDBJ whole genome shotgun (WGS) entry which is preliminary data.</text>
</comment>
<keyword evidence="1" id="KW-0479">Metal-binding</keyword>
<evidence type="ECO:0000256" key="4">
    <source>
        <dbReference type="SAM" id="MobiDB-lite"/>
    </source>
</evidence>
<dbReference type="PANTHER" id="PTHR10891">
    <property type="entry name" value="EF-HAND CALCIUM-BINDING DOMAIN CONTAINING PROTEIN"/>
    <property type="match status" value="1"/>
</dbReference>
<feature type="domain" description="EF-hand" evidence="5">
    <location>
        <begin position="66"/>
        <end position="97"/>
    </location>
</feature>
<reference evidence="6" key="2">
    <citation type="submission" date="2023-06" db="EMBL/GenBank/DDBJ databases">
        <authorList>
            <person name="Ma L."/>
            <person name="Liu K.-W."/>
            <person name="Li Z."/>
            <person name="Hsiao Y.-Y."/>
            <person name="Qi Y."/>
            <person name="Fu T."/>
            <person name="Tang G."/>
            <person name="Zhang D."/>
            <person name="Sun W.-H."/>
            <person name="Liu D.-K."/>
            <person name="Li Y."/>
            <person name="Chen G.-Z."/>
            <person name="Liu X.-D."/>
            <person name="Liao X.-Y."/>
            <person name="Jiang Y.-T."/>
            <person name="Yu X."/>
            <person name="Hao Y."/>
            <person name="Huang J."/>
            <person name="Zhao X.-W."/>
            <person name="Ke S."/>
            <person name="Chen Y.-Y."/>
            <person name="Wu W.-L."/>
            <person name="Hsu J.-L."/>
            <person name="Lin Y.-F."/>
            <person name="Huang M.-D."/>
            <person name="Li C.-Y."/>
            <person name="Huang L."/>
            <person name="Wang Z.-W."/>
            <person name="Zhao X."/>
            <person name="Zhong W.-Y."/>
            <person name="Peng D.-H."/>
            <person name="Ahmad S."/>
            <person name="Lan S."/>
            <person name="Zhang J.-S."/>
            <person name="Tsai W.-C."/>
            <person name="Van De Peer Y."/>
            <person name="Liu Z.-J."/>
        </authorList>
    </citation>
    <scope>NUCLEOTIDE SEQUENCE</scope>
    <source>
        <strain evidence="6">CP</strain>
        <tissue evidence="6">Leaves</tissue>
    </source>
</reference>
<dbReference type="InterPro" id="IPR018247">
    <property type="entry name" value="EF_Hand_1_Ca_BS"/>
</dbReference>
<dbReference type="Proteomes" id="UP001180020">
    <property type="component" value="Unassembled WGS sequence"/>
</dbReference>
<dbReference type="SMART" id="SM00054">
    <property type="entry name" value="EFh"/>
    <property type="match status" value="4"/>
</dbReference>
<evidence type="ECO:0000256" key="1">
    <source>
        <dbReference type="ARBA" id="ARBA00022723"/>
    </source>
</evidence>
<dbReference type="Gene3D" id="1.10.238.10">
    <property type="entry name" value="EF-hand"/>
    <property type="match status" value="2"/>
</dbReference>
<feature type="compositionally biased region" description="Polar residues" evidence="4">
    <location>
        <begin position="32"/>
        <end position="49"/>
    </location>
</feature>
<dbReference type="FunFam" id="1.10.238.10:FF:000003">
    <property type="entry name" value="Calmodulin A"/>
    <property type="match status" value="2"/>
</dbReference>
<feature type="domain" description="EF-hand" evidence="5">
    <location>
        <begin position="182"/>
        <end position="215"/>
    </location>
</feature>
<dbReference type="EMBL" id="JAUJYO010000004">
    <property type="protein sequence ID" value="KAK1319313.1"/>
    <property type="molecule type" value="Genomic_DNA"/>
</dbReference>
<dbReference type="InterPro" id="IPR011992">
    <property type="entry name" value="EF-hand-dom_pair"/>
</dbReference>
<proteinExistence type="predicted"/>
<dbReference type="PRINTS" id="PR01362">
    <property type="entry name" value="CALFLAGIN"/>
</dbReference>
<name>A0AAV9F4T3_ACOCL</name>
<evidence type="ECO:0000259" key="5">
    <source>
        <dbReference type="PROSITE" id="PS50222"/>
    </source>
</evidence>
<dbReference type="PROSITE" id="PS50222">
    <property type="entry name" value="EF_HAND_2"/>
    <property type="match status" value="4"/>
</dbReference>
<gene>
    <name evidence="6" type="primary">CAMF1</name>
    <name evidence="6" type="ORF">QJS10_CPB04g00390</name>
</gene>
<dbReference type="InterPro" id="IPR002048">
    <property type="entry name" value="EF_hand_dom"/>
</dbReference>
<feature type="domain" description="EF-hand" evidence="5">
    <location>
        <begin position="99"/>
        <end position="134"/>
    </location>
</feature>
<reference evidence="6" key="1">
    <citation type="journal article" date="2023" name="Nat. Commun.">
        <title>Diploid and tetraploid genomes of Acorus and the evolution of monocots.</title>
        <authorList>
            <person name="Ma L."/>
            <person name="Liu K.W."/>
            <person name="Li Z."/>
            <person name="Hsiao Y.Y."/>
            <person name="Qi Y."/>
            <person name="Fu T."/>
            <person name="Tang G.D."/>
            <person name="Zhang D."/>
            <person name="Sun W.H."/>
            <person name="Liu D.K."/>
            <person name="Li Y."/>
            <person name="Chen G.Z."/>
            <person name="Liu X.D."/>
            <person name="Liao X.Y."/>
            <person name="Jiang Y.T."/>
            <person name="Yu X."/>
            <person name="Hao Y."/>
            <person name="Huang J."/>
            <person name="Zhao X.W."/>
            <person name="Ke S."/>
            <person name="Chen Y.Y."/>
            <person name="Wu W.L."/>
            <person name="Hsu J.L."/>
            <person name="Lin Y.F."/>
            <person name="Huang M.D."/>
            <person name="Li C.Y."/>
            <person name="Huang L."/>
            <person name="Wang Z.W."/>
            <person name="Zhao X."/>
            <person name="Zhong W.Y."/>
            <person name="Peng D.H."/>
            <person name="Ahmad S."/>
            <person name="Lan S."/>
            <person name="Zhang J.S."/>
            <person name="Tsai W.C."/>
            <person name="Van de Peer Y."/>
            <person name="Liu Z.J."/>
        </authorList>
    </citation>
    <scope>NUCLEOTIDE SEQUENCE</scope>
    <source>
        <strain evidence="6">CP</strain>
    </source>
</reference>
<protein>
    <submittedName>
        <fullName evidence="6">Calmodulin</fullName>
    </submittedName>
</protein>
<keyword evidence="7" id="KW-1185">Reference proteome</keyword>
<dbReference type="InterPro" id="IPR003299">
    <property type="entry name" value="Calflagin-bd"/>
</dbReference>
<dbReference type="CDD" id="cd00051">
    <property type="entry name" value="EFh"/>
    <property type="match status" value="2"/>
</dbReference>
<dbReference type="PROSITE" id="PS00018">
    <property type="entry name" value="EF_HAND_1"/>
    <property type="match status" value="4"/>
</dbReference>
<dbReference type="Pfam" id="PF13499">
    <property type="entry name" value="EF-hand_7"/>
    <property type="match status" value="2"/>
</dbReference>
<dbReference type="InterPro" id="IPR039647">
    <property type="entry name" value="EF_hand_pair_protein_CML-like"/>
</dbReference>
<evidence type="ECO:0000313" key="6">
    <source>
        <dbReference type="EMBL" id="KAK1319313.1"/>
    </source>
</evidence>
<feature type="domain" description="EF-hand" evidence="5">
    <location>
        <begin position="139"/>
        <end position="174"/>
    </location>
</feature>
<dbReference type="AlphaFoldDB" id="A0AAV9F4T3"/>
<sequence length="215" mass="22804">MKFSLKPLVPFKSKTKSNKSSSSDVVTRHDPNSASLGSQTSSVSATTTPRTVLRASSDCSVSAFCEISEIFRFFDLDGNGLITKEELVHALARIGPSPPSEEEVELMIAEADRDGDGCISFDEFGTFGPELFFGGGSADRAEELRGAFGVFDADGDGKISAEELMTVFESISGGGAGGGGECSIEECRRMIGGVDSDGDGLVCFEDFARMMDRVF</sequence>
<keyword evidence="3" id="KW-0106">Calcium</keyword>